<dbReference type="EMBL" id="BAAAEN010000007">
    <property type="protein sequence ID" value="GAA0504704.1"/>
    <property type="molecule type" value="Genomic_DNA"/>
</dbReference>
<sequence>MAATNIKSVFDAGPEVLQDICDRIEAGESMASVARRYKVHRAQLTRWAKADPERERQIDAARKLSAEAYADKAEQVIKGARDKFALDKARELAHHYRWCAKVRHPDRFADRVKQDVEVRAKVRVRDLTGRKPTTD</sequence>
<evidence type="ECO:0008006" key="3">
    <source>
        <dbReference type="Google" id="ProtNLM"/>
    </source>
</evidence>
<dbReference type="RefSeq" id="WP_343927526.1">
    <property type="nucleotide sequence ID" value="NZ_BAAAEN010000007.1"/>
</dbReference>
<comment type="caution">
    <text evidence="1">The sequence shown here is derived from an EMBL/GenBank/DDBJ whole genome shotgun (WGS) entry which is preliminary data.</text>
</comment>
<evidence type="ECO:0000313" key="2">
    <source>
        <dbReference type="Proteomes" id="UP001501706"/>
    </source>
</evidence>
<organism evidence="1 2">
    <name type="scientific">Pigmentiphaga daeguensis</name>
    <dbReference type="NCBI Taxonomy" id="414049"/>
    <lineage>
        <taxon>Bacteria</taxon>
        <taxon>Pseudomonadati</taxon>
        <taxon>Pseudomonadota</taxon>
        <taxon>Betaproteobacteria</taxon>
        <taxon>Burkholderiales</taxon>
        <taxon>Alcaligenaceae</taxon>
        <taxon>Pigmentiphaga</taxon>
    </lineage>
</organism>
<gene>
    <name evidence="1" type="ORF">GCM10009097_22020</name>
</gene>
<accession>A0ABP3LP98</accession>
<dbReference type="Pfam" id="PF20901">
    <property type="entry name" value="Sf6_terminase"/>
    <property type="match status" value="1"/>
</dbReference>
<dbReference type="InterPro" id="IPR009057">
    <property type="entry name" value="Homeodomain-like_sf"/>
</dbReference>
<proteinExistence type="predicted"/>
<name>A0ABP3LP98_9BURK</name>
<dbReference type="InterPro" id="IPR048683">
    <property type="entry name" value="Sf6_terminase"/>
</dbReference>
<dbReference type="Proteomes" id="UP001501706">
    <property type="component" value="Unassembled WGS sequence"/>
</dbReference>
<keyword evidence="2" id="KW-1185">Reference proteome</keyword>
<protein>
    <recommendedName>
        <fullName evidence="3">Transposase</fullName>
    </recommendedName>
</protein>
<dbReference type="Gene3D" id="1.10.10.60">
    <property type="entry name" value="Homeodomain-like"/>
    <property type="match status" value="1"/>
</dbReference>
<reference evidence="2" key="1">
    <citation type="journal article" date="2019" name="Int. J. Syst. Evol. Microbiol.">
        <title>The Global Catalogue of Microorganisms (GCM) 10K type strain sequencing project: providing services to taxonomists for standard genome sequencing and annotation.</title>
        <authorList>
            <consortium name="The Broad Institute Genomics Platform"/>
            <consortium name="The Broad Institute Genome Sequencing Center for Infectious Disease"/>
            <person name="Wu L."/>
            <person name="Ma J."/>
        </authorList>
    </citation>
    <scope>NUCLEOTIDE SEQUENCE [LARGE SCALE GENOMIC DNA]</scope>
    <source>
        <strain evidence="2">JCM 14330</strain>
    </source>
</reference>
<dbReference type="SUPFAM" id="SSF46689">
    <property type="entry name" value="Homeodomain-like"/>
    <property type="match status" value="1"/>
</dbReference>
<evidence type="ECO:0000313" key="1">
    <source>
        <dbReference type="EMBL" id="GAA0504704.1"/>
    </source>
</evidence>